<feature type="transmembrane region" description="Helical" evidence="6">
    <location>
        <begin position="43"/>
        <end position="67"/>
    </location>
</feature>
<dbReference type="AlphaFoldDB" id="A0A2N7VPZ3"/>
<name>A0A2N7VPZ3_9BURK</name>
<dbReference type="InterPro" id="IPR001851">
    <property type="entry name" value="ABC_transp_permease"/>
</dbReference>
<feature type="transmembrane region" description="Helical" evidence="6">
    <location>
        <begin position="164"/>
        <end position="185"/>
    </location>
</feature>
<dbReference type="EMBL" id="PNYA01000012">
    <property type="protein sequence ID" value="PMS19175.1"/>
    <property type="molecule type" value="Genomic_DNA"/>
</dbReference>
<dbReference type="GO" id="GO:0005886">
    <property type="term" value="C:plasma membrane"/>
    <property type="evidence" value="ECO:0007669"/>
    <property type="project" value="UniProtKB-SubCell"/>
</dbReference>
<dbReference type="GO" id="GO:0022857">
    <property type="term" value="F:transmembrane transporter activity"/>
    <property type="evidence" value="ECO:0007669"/>
    <property type="project" value="InterPro"/>
</dbReference>
<keyword evidence="3 6" id="KW-0812">Transmembrane</keyword>
<dbReference type="Pfam" id="PF02653">
    <property type="entry name" value="BPD_transp_2"/>
    <property type="match status" value="1"/>
</dbReference>
<feature type="transmembrane region" description="Helical" evidence="6">
    <location>
        <begin position="127"/>
        <end position="144"/>
    </location>
</feature>
<evidence type="ECO:0000256" key="2">
    <source>
        <dbReference type="ARBA" id="ARBA00022475"/>
    </source>
</evidence>
<keyword evidence="4 6" id="KW-1133">Transmembrane helix</keyword>
<evidence type="ECO:0000256" key="1">
    <source>
        <dbReference type="ARBA" id="ARBA00004651"/>
    </source>
</evidence>
<organism evidence="7 8">
    <name type="scientific">Trinickia dabaoshanensis</name>
    <dbReference type="NCBI Taxonomy" id="564714"/>
    <lineage>
        <taxon>Bacteria</taxon>
        <taxon>Pseudomonadati</taxon>
        <taxon>Pseudomonadota</taxon>
        <taxon>Betaproteobacteria</taxon>
        <taxon>Burkholderiales</taxon>
        <taxon>Burkholderiaceae</taxon>
        <taxon>Trinickia</taxon>
    </lineage>
</organism>
<feature type="transmembrane region" description="Helical" evidence="6">
    <location>
        <begin position="219"/>
        <end position="242"/>
    </location>
</feature>
<evidence type="ECO:0000256" key="4">
    <source>
        <dbReference type="ARBA" id="ARBA00022989"/>
    </source>
</evidence>
<comment type="caution">
    <text evidence="7">The sequence shown here is derived from an EMBL/GenBank/DDBJ whole genome shotgun (WGS) entry which is preliminary data.</text>
</comment>
<keyword evidence="2" id="KW-1003">Cell membrane</keyword>
<accession>A0A2N7VPZ3</accession>
<protein>
    <submittedName>
        <fullName evidence="7">ABC transporter permease</fullName>
    </submittedName>
</protein>
<proteinExistence type="predicted"/>
<gene>
    <name evidence="7" type="ORF">C0Z18_14455</name>
</gene>
<reference evidence="7 8" key="1">
    <citation type="submission" date="2018-01" db="EMBL/GenBank/DDBJ databases">
        <title>Whole genome analyses suggest that Burkholderia sensu lato contains two further novel genera in the rhizoxinica-symbiotica group Mycetohabitans gen. nov., and Trinickia gen. nov.: implications for the evolution of diazotrophy and nodulation in the Burkholderiaceae.</title>
        <authorList>
            <person name="Estrada-de los Santos P."/>
            <person name="Palmer M."/>
            <person name="Chavez-Ramirez B."/>
            <person name="Beukes C."/>
            <person name="Steenkamp E.T."/>
            <person name="Hirsch A.M."/>
            <person name="Manyaka P."/>
            <person name="Maluk M."/>
            <person name="Lafos M."/>
            <person name="Crook M."/>
            <person name="Gross E."/>
            <person name="Simon M.F."/>
            <person name="Bueno dos Reis Junior F."/>
            <person name="Poole P.S."/>
            <person name="Venter S.N."/>
            <person name="James E.K."/>
        </authorList>
    </citation>
    <scope>NUCLEOTIDE SEQUENCE [LARGE SCALE GENOMIC DNA]</scope>
    <source>
        <strain evidence="7 8">GIMN1.004</strain>
    </source>
</reference>
<comment type="subcellular location">
    <subcellularLocation>
        <location evidence="1">Cell membrane</location>
        <topology evidence="1">Multi-pass membrane protein</topology>
    </subcellularLocation>
</comment>
<evidence type="ECO:0000256" key="3">
    <source>
        <dbReference type="ARBA" id="ARBA00022692"/>
    </source>
</evidence>
<keyword evidence="8" id="KW-1185">Reference proteome</keyword>
<evidence type="ECO:0000256" key="5">
    <source>
        <dbReference type="ARBA" id="ARBA00023136"/>
    </source>
</evidence>
<dbReference type="RefSeq" id="WP_102646256.1">
    <property type="nucleotide sequence ID" value="NZ_PNYA01000012.1"/>
</dbReference>
<evidence type="ECO:0000313" key="8">
    <source>
        <dbReference type="Proteomes" id="UP000235616"/>
    </source>
</evidence>
<feature type="transmembrane region" description="Helical" evidence="6">
    <location>
        <begin position="248"/>
        <end position="265"/>
    </location>
</feature>
<dbReference type="CDD" id="cd06579">
    <property type="entry name" value="TM_PBP1_transp_AraH_like"/>
    <property type="match status" value="1"/>
</dbReference>
<feature type="transmembrane region" description="Helical" evidence="6">
    <location>
        <begin position="97"/>
        <end position="120"/>
    </location>
</feature>
<sequence length="318" mass="32536">MGIVGLVARLRSRDTPWLWSLAGALLVWLVVACVFGVSVAGNVVATALVFAVFMVLVGLGQMIVITAGPGNIDLSMPSAIALSGVLGVQLMKGRDDLILLGIAVALAVGVFVGLANYLLIRVLRIPPIIATLSSSFIVQSIAITQSRGMPAPPHALQAFANARLFGVPDIAWLALVLSAALAFVLHRTVFGRALSALGQNARAAWLAGVQVERVRCVTYVLAAIIAALTGLLLAAVSGGAALDMGVEYMLISVAVVVIGGTEVAGGKGTVAGVWGASLFLYLTNAMLNALGAGAGVRSIVYGVLIIAVVVASGHKVRQ</sequence>
<evidence type="ECO:0000313" key="7">
    <source>
        <dbReference type="EMBL" id="PMS19175.1"/>
    </source>
</evidence>
<dbReference type="PANTHER" id="PTHR32196">
    <property type="entry name" value="ABC TRANSPORTER PERMEASE PROTEIN YPHD-RELATED-RELATED"/>
    <property type="match status" value="1"/>
</dbReference>
<dbReference type="OrthoDB" id="5422926at2"/>
<keyword evidence="5 6" id="KW-0472">Membrane</keyword>
<dbReference type="Proteomes" id="UP000235616">
    <property type="component" value="Unassembled WGS sequence"/>
</dbReference>
<feature type="transmembrane region" description="Helical" evidence="6">
    <location>
        <begin position="17"/>
        <end position="37"/>
    </location>
</feature>
<feature type="transmembrane region" description="Helical" evidence="6">
    <location>
        <begin position="298"/>
        <end position="316"/>
    </location>
</feature>
<evidence type="ECO:0000256" key="6">
    <source>
        <dbReference type="SAM" id="Phobius"/>
    </source>
</evidence>